<evidence type="ECO:0000256" key="4">
    <source>
        <dbReference type="SAM" id="MobiDB-lite"/>
    </source>
</evidence>
<dbReference type="GO" id="GO:0046872">
    <property type="term" value="F:metal ion binding"/>
    <property type="evidence" value="ECO:0007669"/>
    <property type="project" value="UniProtKB-KW"/>
</dbReference>
<dbReference type="FunFam" id="3.20.20.70:FF:000071">
    <property type="entry name" value="Hydroxymethylglutaryl-CoA lyase"/>
    <property type="match status" value="1"/>
</dbReference>
<keyword evidence="2" id="KW-0479">Metal-binding</keyword>
<feature type="compositionally biased region" description="Basic residues" evidence="4">
    <location>
        <begin position="332"/>
        <end position="350"/>
    </location>
</feature>
<dbReference type="PANTHER" id="PTHR42738:SF7">
    <property type="entry name" value="HYDROXYMETHYLGLUTARYL-COA LYASE"/>
    <property type="match status" value="1"/>
</dbReference>
<evidence type="ECO:0000259" key="5">
    <source>
        <dbReference type="PROSITE" id="PS50991"/>
    </source>
</evidence>
<evidence type="ECO:0000313" key="7">
    <source>
        <dbReference type="EMBL" id="MBB3905654.1"/>
    </source>
</evidence>
<dbReference type="CDD" id="cd07938">
    <property type="entry name" value="DRE_TIM_HMGL"/>
    <property type="match status" value="1"/>
</dbReference>
<comment type="caution">
    <text evidence="7">The sequence shown here is derived from an EMBL/GenBank/DDBJ whole genome shotgun (WGS) entry which is preliminary data.</text>
</comment>
<dbReference type="Gene3D" id="3.20.20.70">
    <property type="entry name" value="Aldolase class I"/>
    <property type="match status" value="1"/>
</dbReference>
<reference evidence="6" key="4">
    <citation type="submission" date="2023-01" db="EMBL/GenBank/DDBJ databases">
        <title>Draft genome sequence of Methylobacterium brachythecii strain NBRC 107710.</title>
        <authorList>
            <person name="Sun Q."/>
            <person name="Mori K."/>
        </authorList>
    </citation>
    <scope>NUCLEOTIDE SEQUENCE</scope>
    <source>
        <strain evidence="6">NBRC 107710</strain>
    </source>
</reference>
<comment type="similarity">
    <text evidence="1">Belongs to the HMG-CoA lyase family.</text>
</comment>
<feature type="region of interest" description="Disordered" evidence="4">
    <location>
        <begin position="295"/>
        <end position="350"/>
    </location>
</feature>
<dbReference type="InterPro" id="IPR043594">
    <property type="entry name" value="HMGL"/>
</dbReference>
<dbReference type="GO" id="GO:0004419">
    <property type="term" value="F:hydroxymethylglutaryl-CoA lyase activity"/>
    <property type="evidence" value="ECO:0007669"/>
    <property type="project" value="UniProtKB-EC"/>
</dbReference>
<reference evidence="9" key="2">
    <citation type="journal article" date="2019" name="Int. J. Syst. Evol. Microbiol.">
        <title>The Global Catalogue of Microorganisms (GCM) 10K type strain sequencing project: providing services to taxonomists for standard genome sequencing and annotation.</title>
        <authorList>
            <consortium name="The Broad Institute Genomics Platform"/>
            <consortium name="The Broad Institute Genome Sequencing Center for Infectious Disease"/>
            <person name="Wu L."/>
            <person name="Ma J."/>
        </authorList>
    </citation>
    <scope>NUCLEOTIDE SEQUENCE [LARGE SCALE GENOMIC DNA]</scope>
    <source>
        <strain evidence="9">NBRC 107710</strain>
    </source>
</reference>
<name>A0A7W6AQT8_9HYPH</name>
<proteinExistence type="inferred from homology"/>
<evidence type="ECO:0000313" key="8">
    <source>
        <dbReference type="Proteomes" id="UP000517759"/>
    </source>
</evidence>
<dbReference type="Proteomes" id="UP001156881">
    <property type="component" value="Unassembled WGS sequence"/>
</dbReference>
<evidence type="ECO:0000256" key="1">
    <source>
        <dbReference type="ARBA" id="ARBA00009405"/>
    </source>
</evidence>
<accession>A0A7W6AQT8</accession>
<dbReference type="AlphaFoldDB" id="A0A7W6AQT8"/>
<evidence type="ECO:0000313" key="9">
    <source>
        <dbReference type="Proteomes" id="UP001156881"/>
    </source>
</evidence>
<dbReference type="EMBL" id="BSPG01000060">
    <property type="protein sequence ID" value="GLS46910.1"/>
    <property type="molecule type" value="Genomic_DNA"/>
</dbReference>
<gene>
    <name evidence="6" type="ORF">GCM10007884_49080</name>
    <name evidence="7" type="ORF">GGR33_005196</name>
</gene>
<dbReference type="PANTHER" id="PTHR42738">
    <property type="entry name" value="HYDROXYMETHYLGLUTARYL-COA LYASE"/>
    <property type="match status" value="1"/>
</dbReference>
<keyword evidence="9" id="KW-1185">Reference proteome</keyword>
<dbReference type="SUPFAM" id="SSF51569">
    <property type="entry name" value="Aldolase"/>
    <property type="match status" value="1"/>
</dbReference>
<reference evidence="7 8" key="3">
    <citation type="submission" date="2020-08" db="EMBL/GenBank/DDBJ databases">
        <title>Genomic Encyclopedia of Type Strains, Phase IV (KMG-IV): sequencing the most valuable type-strain genomes for metagenomic binning, comparative biology and taxonomic classification.</title>
        <authorList>
            <person name="Goeker M."/>
        </authorList>
    </citation>
    <scope>NUCLEOTIDE SEQUENCE [LARGE SCALE GENOMIC DNA]</scope>
    <source>
        <strain evidence="7 8">DSM 24105</strain>
    </source>
</reference>
<dbReference type="InterPro" id="IPR000891">
    <property type="entry name" value="PYR_CT"/>
</dbReference>
<dbReference type="InterPro" id="IPR013785">
    <property type="entry name" value="Aldolase_TIM"/>
</dbReference>
<feature type="domain" description="Pyruvate carboxyltransferase" evidence="5">
    <location>
        <begin position="7"/>
        <end position="274"/>
    </location>
</feature>
<dbReference type="Proteomes" id="UP000517759">
    <property type="component" value="Unassembled WGS sequence"/>
</dbReference>
<dbReference type="EMBL" id="JACIDN010000017">
    <property type="protein sequence ID" value="MBB3905654.1"/>
    <property type="molecule type" value="Genomic_DNA"/>
</dbReference>
<dbReference type="PROSITE" id="PS50991">
    <property type="entry name" value="PYR_CT"/>
    <property type="match status" value="1"/>
</dbReference>
<organism evidence="7 8">
    <name type="scientific">Methylobacterium brachythecii</name>
    <dbReference type="NCBI Taxonomy" id="1176177"/>
    <lineage>
        <taxon>Bacteria</taxon>
        <taxon>Pseudomonadati</taxon>
        <taxon>Pseudomonadota</taxon>
        <taxon>Alphaproteobacteria</taxon>
        <taxon>Hyphomicrobiales</taxon>
        <taxon>Methylobacteriaceae</taxon>
        <taxon>Methylobacterium</taxon>
    </lineage>
</organism>
<dbReference type="NCBIfam" id="NF004283">
    <property type="entry name" value="PRK05692.1"/>
    <property type="match status" value="1"/>
</dbReference>
<evidence type="ECO:0000256" key="2">
    <source>
        <dbReference type="ARBA" id="ARBA00022723"/>
    </source>
</evidence>
<reference evidence="6" key="1">
    <citation type="journal article" date="2014" name="Int. J. Syst. Evol. Microbiol.">
        <title>Complete genome of a new Firmicutes species belonging to the dominant human colonic microbiota ('Ruminococcus bicirculans') reveals two chromosomes and a selective capacity to utilize plant glucans.</title>
        <authorList>
            <consortium name="NISC Comparative Sequencing Program"/>
            <person name="Wegmann U."/>
            <person name="Louis P."/>
            <person name="Goesmann A."/>
            <person name="Henrissat B."/>
            <person name="Duncan S.H."/>
            <person name="Flint H.J."/>
        </authorList>
    </citation>
    <scope>NUCLEOTIDE SEQUENCE</scope>
    <source>
        <strain evidence="6">NBRC 107710</strain>
    </source>
</reference>
<dbReference type="Pfam" id="PF00682">
    <property type="entry name" value="HMGL-like"/>
    <property type="match status" value="1"/>
</dbReference>
<sequence>MSAADRILVQEVAPRDGLQIETVFVETSDKIALIDALSRAGFSRIEVSSFVSPRAVPALRDAEEVFAGITRRPDTIYVALVPNVKGAERAMAARADELNLVMSASETHNRANMGMACENSLIAFARIVEASRGTGTRLNGTVATAFGCPFEGRQAPERIAEIVSRYLALGIEGITLADTTGMANPRQVGELVRATLRQVPAERLTLHFHDTRGLGLANVLAAREAGAIRFDAALGGLGGCPFAPGASGNICTEDLVNLCHEMGIATGLDLDALLTLSRGLPRLVGHAVPGQVAKAGRPCDLHPPRASLPETPAAGSLVRSDRPPKSLEGGNHVHRRASRYRRQRPRLRRG</sequence>
<dbReference type="GO" id="GO:0006552">
    <property type="term" value="P:L-leucine catabolic process"/>
    <property type="evidence" value="ECO:0007669"/>
    <property type="project" value="TreeGrafter"/>
</dbReference>
<evidence type="ECO:0000313" key="6">
    <source>
        <dbReference type="EMBL" id="GLS46910.1"/>
    </source>
</evidence>
<dbReference type="RefSeq" id="WP_183513882.1">
    <property type="nucleotide sequence ID" value="NZ_BSPG01000060.1"/>
</dbReference>
<dbReference type="EC" id="4.1.3.4" evidence="7"/>
<dbReference type="GO" id="GO:0046951">
    <property type="term" value="P:ketone body biosynthetic process"/>
    <property type="evidence" value="ECO:0007669"/>
    <property type="project" value="TreeGrafter"/>
</dbReference>
<protein>
    <submittedName>
        <fullName evidence="7">Hydroxymethylglutaryl-CoA lyase</fullName>
        <ecNumber evidence="7">4.1.3.4</ecNumber>
    </submittedName>
</protein>
<evidence type="ECO:0000256" key="3">
    <source>
        <dbReference type="ARBA" id="ARBA00023239"/>
    </source>
</evidence>
<keyword evidence="3 7" id="KW-0456">Lyase</keyword>